<gene>
    <name evidence="2" type="ORF">PoB_002655800</name>
</gene>
<comment type="caution">
    <text evidence="2">The sequence shown here is derived from an EMBL/GenBank/DDBJ whole genome shotgun (WGS) entry which is preliminary data.</text>
</comment>
<feature type="region of interest" description="Disordered" evidence="1">
    <location>
        <begin position="1"/>
        <end position="46"/>
    </location>
</feature>
<organism evidence="2 3">
    <name type="scientific">Plakobranchus ocellatus</name>
    <dbReference type="NCBI Taxonomy" id="259542"/>
    <lineage>
        <taxon>Eukaryota</taxon>
        <taxon>Metazoa</taxon>
        <taxon>Spiralia</taxon>
        <taxon>Lophotrochozoa</taxon>
        <taxon>Mollusca</taxon>
        <taxon>Gastropoda</taxon>
        <taxon>Heterobranchia</taxon>
        <taxon>Euthyneura</taxon>
        <taxon>Panpulmonata</taxon>
        <taxon>Sacoglossa</taxon>
        <taxon>Placobranchoidea</taxon>
        <taxon>Plakobranchidae</taxon>
        <taxon>Plakobranchus</taxon>
    </lineage>
</organism>
<evidence type="ECO:0000256" key="1">
    <source>
        <dbReference type="SAM" id="MobiDB-lite"/>
    </source>
</evidence>
<proteinExistence type="predicted"/>
<keyword evidence="3" id="KW-1185">Reference proteome</keyword>
<sequence length="119" mass="13451">MRLLDWSSNPTESPKHYCGIVESHPTPPSNYLNRQEESFGGTVDSETTLRSPGILLSQVRAPLLEPWPDGGMNLEITFVWISYTHTHTHTHQIKQKNPKTIWGNVLLKDRSGMEQPMAG</sequence>
<reference evidence="2 3" key="1">
    <citation type="journal article" date="2021" name="Elife">
        <title>Chloroplast acquisition without the gene transfer in kleptoplastic sea slugs, Plakobranchus ocellatus.</title>
        <authorList>
            <person name="Maeda T."/>
            <person name="Takahashi S."/>
            <person name="Yoshida T."/>
            <person name="Shimamura S."/>
            <person name="Takaki Y."/>
            <person name="Nagai Y."/>
            <person name="Toyoda A."/>
            <person name="Suzuki Y."/>
            <person name="Arimoto A."/>
            <person name="Ishii H."/>
            <person name="Satoh N."/>
            <person name="Nishiyama T."/>
            <person name="Hasebe M."/>
            <person name="Maruyama T."/>
            <person name="Minagawa J."/>
            <person name="Obokata J."/>
            <person name="Shigenobu S."/>
        </authorList>
    </citation>
    <scope>NUCLEOTIDE SEQUENCE [LARGE SCALE GENOMIC DNA]</scope>
</reference>
<feature type="compositionally biased region" description="Polar residues" evidence="1">
    <location>
        <begin position="1"/>
        <end position="12"/>
    </location>
</feature>
<name>A0AAV3ZYU4_9GAST</name>
<evidence type="ECO:0000313" key="3">
    <source>
        <dbReference type="Proteomes" id="UP000735302"/>
    </source>
</evidence>
<evidence type="ECO:0000313" key="2">
    <source>
        <dbReference type="EMBL" id="GFO00053.1"/>
    </source>
</evidence>
<protein>
    <submittedName>
        <fullName evidence="2">Uncharacterized protein</fullName>
    </submittedName>
</protein>
<dbReference type="EMBL" id="BLXT01003028">
    <property type="protein sequence ID" value="GFO00053.1"/>
    <property type="molecule type" value="Genomic_DNA"/>
</dbReference>
<accession>A0AAV3ZYU4</accession>
<dbReference type="Proteomes" id="UP000735302">
    <property type="component" value="Unassembled WGS sequence"/>
</dbReference>
<dbReference type="AlphaFoldDB" id="A0AAV3ZYU4"/>